<dbReference type="GO" id="GO:0016491">
    <property type="term" value="F:oxidoreductase activity"/>
    <property type="evidence" value="ECO:0007669"/>
    <property type="project" value="InterPro"/>
</dbReference>
<name>A0A8E2DXF6_9PEZI</name>
<organism evidence="3 4">
    <name type="scientific">Lepidopterella palustris CBS 459.81</name>
    <dbReference type="NCBI Taxonomy" id="1314670"/>
    <lineage>
        <taxon>Eukaryota</taxon>
        <taxon>Fungi</taxon>
        <taxon>Dikarya</taxon>
        <taxon>Ascomycota</taxon>
        <taxon>Pezizomycotina</taxon>
        <taxon>Dothideomycetes</taxon>
        <taxon>Pleosporomycetidae</taxon>
        <taxon>Mytilinidiales</taxon>
        <taxon>Argynnaceae</taxon>
        <taxon>Lepidopterella</taxon>
    </lineage>
</organism>
<proteinExistence type="predicted"/>
<dbReference type="AlphaFoldDB" id="A0A8E2DXF6"/>
<gene>
    <name evidence="3" type="ORF">K432DRAFT_430618</name>
</gene>
<evidence type="ECO:0000313" key="4">
    <source>
        <dbReference type="Proteomes" id="UP000250266"/>
    </source>
</evidence>
<dbReference type="InterPro" id="IPR036188">
    <property type="entry name" value="FAD/NAD-bd_sf"/>
</dbReference>
<dbReference type="InterPro" id="IPR002937">
    <property type="entry name" value="Amino_oxidase"/>
</dbReference>
<evidence type="ECO:0000256" key="1">
    <source>
        <dbReference type="SAM" id="SignalP"/>
    </source>
</evidence>
<feature type="chain" id="PRO_5034155699" evidence="1">
    <location>
        <begin position="21"/>
        <end position="471"/>
    </location>
</feature>
<dbReference type="Gene3D" id="3.50.50.60">
    <property type="entry name" value="FAD/NAD(P)-binding domain"/>
    <property type="match status" value="1"/>
</dbReference>
<protein>
    <submittedName>
        <fullName evidence="3">FAD/NAD(P)-binding domain-containing protein</fullName>
    </submittedName>
</protein>
<evidence type="ECO:0000313" key="3">
    <source>
        <dbReference type="EMBL" id="OCK73380.1"/>
    </source>
</evidence>
<dbReference type="InterPro" id="IPR050464">
    <property type="entry name" value="Zeta_carotene_desat/Oxidored"/>
</dbReference>
<dbReference type="PRINTS" id="PR00419">
    <property type="entry name" value="ADXRDTASE"/>
</dbReference>
<dbReference type="Gene3D" id="1.10.405.20">
    <property type="match status" value="1"/>
</dbReference>
<keyword evidence="4" id="KW-1185">Reference proteome</keyword>
<keyword evidence="1" id="KW-0732">Signal</keyword>
<dbReference type="OrthoDB" id="5046242at2759"/>
<dbReference type="PANTHER" id="PTHR42923">
    <property type="entry name" value="PROTOPORPHYRINOGEN OXIDASE"/>
    <property type="match status" value="1"/>
</dbReference>
<reference evidence="3 4" key="1">
    <citation type="journal article" date="2016" name="Nat. Commun.">
        <title>Ectomycorrhizal ecology is imprinted in the genome of the dominant symbiotic fungus Cenococcum geophilum.</title>
        <authorList>
            <consortium name="DOE Joint Genome Institute"/>
            <person name="Peter M."/>
            <person name="Kohler A."/>
            <person name="Ohm R.A."/>
            <person name="Kuo A."/>
            <person name="Krutzmann J."/>
            <person name="Morin E."/>
            <person name="Arend M."/>
            <person name="Barry K.W."/>
            <person name="Binder M."/>
            <person name="Choi C."/>
            <person name="Clum A."/>
            <person name="Copeland A."/>
            <person name="Grisel N."/>
            <person name="Haridas S."/>
            <person name="Kipfer T."/>
            <person name="LaButti K."/>
            <person name="Lindquist E."/>
            <person name="Lipzen A."/>
            <person name="Maire R."/>
            <person name="Meier B."/>
            <person name="Mihaltcheva S."/>
            <person name="Molinier V."/>
            <person name="Murat C."/>
            <person name="Poggeler S."/>
            <person name="Quandt C.A."/>
            <person name="Sperisen C."/>
            <person name="Tritt A."/>
            <person name="Tisserant E."/>
            <person name="Crous P.W."/>
            <person name="Henrissat B."/>
            <person name="Nehls U."/>
            <person name="Egli S."/>
            <person name="Spatafora J.W."/>
            <person name="Grigoriev I.V."/>
            <person name="Martin F.M."/>
        </authorList>
    </citation>
    <scope>NUCLEOTIDE SEQUENCE [LARGE SCALE GENOMIC DNA]</scope>
    <source>
        <strain evidence="3 4">CBS 459.81</strain>
    </source>
</reference>
<dbReference type="Pfam" id="PF01593">
    <property type="entry name" value="Amino_oxidase"/>
    <property type="match status" value="1"/>
</dbReference>
<feature type="domain" description="Amine oxidase" evidence="2">
    <location>
        <begin position="37"/>
        <end position="292"/>
    </location>
</feature>
<dbReference type="Proteomes" id="UP000250266">
    <property type="component" value="Unassembled WGS sequence"/>
</dbReference>
<accession>A0A8E2DXF6</accession>
<sequence>MHRTFAWLLVSSVFVSGVYAWPAKSHPPVCIVGAGPSGLIAASELQKKGYETVIFEKQPEIGGKCQTHYENGNAYPMGAAFYSIASYPETLKVINVSGVSSTPFALAGSREEFTFNWTTGATQRVPPVSNQFIQALTAEIPRYVSIWQQVFAPISVPGYKNGVPDELTVSTVEWFSKNGFNALPILVVDPLALYGYGDIRIVPILYTLQYLTPDVLTAFTGVHTAYFTDFHKVWVRWARKSVKGPIYTGAEVNCIVRSGSQPIIKYTKKDVYHSREHQQICSSVIVAFPPTLDNLDKAGLDLTNSEKEVFAAVGVHNYFSAVVEFNLPYGVSYIGSSSSPAVPPPNDGEPVAVLQLFPTSQIATSWSWGPYRQFESKWEARDLLKTTLSKINKDPTNATAMSVPVSEKDIRTFRKWDYFPHFDSPELKNGWYGKFNALQGKDKTFWTSGLNGMETVEWAIRAGQDIVHSYF</sequence>
<dbReference type="Gene3D" id="3.30.70.1990">
    <property type="match status" value="1"/>
</dbReference>
<evidence type="ECO:0000259" key="2">
    <source>
        <dbReference type="Pfam" id="PF01593"/>
    </source>
</evidence>
<dbReference type="SUPFAM" id="SSF51905">
    <property type="entry name" value="FAD/NAD(P)-binding domain"/>
    <property type="match status" value="1"/>
</dbReference>
<dbReference type="EMBL" id="KV745799">
    <property type="protein sequence ID" value="OCK73380.1"/>
    <property type="molecule type" value="Genomic_DNA"/>
</dbReference>
<feature type="signal peptide" evidence="1">
    <location>
        <begin position="1"/>
        <end position="20"/>
    </location>
</feature>